<dbReference type="PANTHER" id="PTHR11695:SF294">
    <property type="entry name" value="RETICULON-4-INTERACTING PROTEIN 1, MITOCHONDRIAL"/>
    <property type="match status" value="1"/>
</dbReference>
<dbReference type="InterPro" id="IPR013154">
    <property type="entry name" value="ADH-like_N"/>
</dbReference>
<dbReference type="AlphaFoldDB" id="A0A6P7U0H8"/>
<feature type="domain" description="Enoyl reductase (ER)" evidence="1">
    <location>
        <begin position="31"/>
        <end position="292"/>
    </location>
</feature>
<dbReference type="SUPFAM" id="SSF50129">
    <property type="entry name" value="GroES-like"/>
    <property type="match status" value="1"/>
</dbReference>
<dbReference type="InterPro" id="IPR011032">
    <property type="entry name" value="GroES-like_sf"/>
</dbReference>
<dbReference type="PANTHER" id="PTHR11695">
    <property type="entry name" value="ALCOHOL DEHYDROGENASE RELATED"/>
    <property type="match status" value="1"/>
</dbReference>
<dbReference type="Gene3D" id="3.90.180.10">
    <property type="entry name" value="Medium-chain alcohol dehydrogenases, catalytic domain"/>
    <property type="match status" value="2"/>
</dbReference>
<dbReference type="Proteomes" id="UP000515154">
    <property type="component" value="Unplaced"/>
</dbReference>
<dbReference type="RefSeq" id="XP_029657508.1">
    <property type="nucleotide sequence ID" value="XM_029801648.1"/>
</dbReference>
<evidence type="ECO:0000259" key="1">
    <source>
        <dbReference type="SMART" id="SM00829"/>
    </source>
</evidence>
<organism evidence="2 3">
    <name type="scientific">Octopus sinensis</name>
    <name type="common">East Asian common octopus</name>
    <dbReference type="NCBI Taxonomy" id="2607531"/>
    <lineage>
        <taxon>Eukaryota</taxon>
        <taxon>Metazoa</taxon>
        <taxon>Spiralia</taxon>
        <taxon>Lophotrochozoa</taxon>
        <taxon>Mollusca</taxon>
        <taxon>Cephalopoda</taxon>
        <taxon>Coleoidea</taxon>
        <taxon>Octopodiformes</taxon>
        <taxon>Octopoda</taxon>
        <taxon>Incirrata</taxon>
        <taxon>Octopodidae</taxon>
        <taxon>Octopus</taxon>
    </lineage>
</organism>
<dbReference type="InterPro" id="IPR050700">
    <property type="entry name" value="YIM1/Zinc_Alcohol_DH_Fams"/>
</dbReference>
<evidence type="ECO:0000313" key="2">
    <source>
        <dbReference type="Proteomes" id="UP000515154"/>
    </source>
</evidence>
<dbReference type="Gene3D" id="3.40.50.720">
    <property type="entry name" value="NAD(P)-binding Rossmann-like Domain"/>
    <property type="match status" value="1"/>
</dbReference>
<reference evidence="3" key="1">
    <citation type="submission" date="2025-08" db="UniProtKB">
        <authorList>
            <consortium name="RefSeq"/>
        </authorList>
    </citation>
    <scope>IDENTIFICATION</scope>
</reference>
<gene>
    <name evidence="3" type="primary">LOC115231677</name>
</gene>
<sequence length="295" mass="33101">MLAVCKRNITYLLKFTKRNNSHKSWSVTEYGGFESLKLRETEIPPITRMDDVIVRIKAASVNPIDLMMIGLNSKLNKIEGYGRSVLPKISRLKSIGRIFPEKEFPFVPGRDFSGVVIDTGQGCNKFSVGDDVWGSLGIFQRQGTHSTIVRVSEDKVLIRSDLIAFFPTSLLESRRGSSTSICGQYAPSQLKSDLLGHILLSRNARLVSTTSRIFDQIDAGDISGTFGVLYDMLGRFSDRKKYVYGFYRPDVKVLDFVGRMVKQMIDSVFGMRDLPKAYHHLRNGGVKGKVVVDMT</sequence>
<proteinExistence type="predicted"/>
<dbReference type="GO" id="GO:0016491">
    <property type="term" value="F:oxidoreductase activity"/>
    <property type="evidence" value="ECO:0007669"/>
    <property type="project" value="InterPro"/>
</dbReference>
<protein>
    <submittedName>
        <fullName evidence="3">Uncharacterized protein LOC115231677</fullName>
    </submittedName>
</protein>
<name>A0A6P7U0H8_9MOLL</name>
<evidence type="ECO:0000313" key="3">
    <source>
        <dbReference type="RefSeq" id="XP_029657508.1"/>
    </source>
</evidence>
<dbReference type="GO" id="GO:0005739">
    <property type="term" value="C:mitochondrion"/>
    <property type="evidence" value="ECO:0007669"/>
    <property type="project" value="TreeGrafter"/>
</dbReference>
<dbReference type="SMART" id="SM00829">
    <property type="entry name" value="PKS_ER"/>
    <property type="match status" value="1"/>
</dbReference>
<dbReference type="InterPro" id="IPR020843">
    <property type="entry name" value="ER"/>
</dbReference>
<accession>A0A6P7U0H8</accession>
<dbReference type="Pfam" id="PF08240">
    <property type="entry name" value="ADH_N"/>
    <property type="match status" value="1"/>
</dbReference>
<keyword evidence="2" id="KW-1185">Reference proteome</keyword>
<dbReference type="KEGG" id="osn:115231677"/>